<gene>
    <name evidence="3" type="ORF">HXX76_008274</name>
</gene>
<feature type="compositionally biased region" description="Pro residues" evidence="2">
    <location>
        <begin position="911"/>
        <end position="922"/>
    </location>
</feature>
<evidence type="ECO:0000313" key="3">
    <source>
        <dbReference type="EMBL" id="KAG2433922.1"/>
    </source>
</evidence>
<feature type="compositionally biased region" description="Polar residues" evidence="2">
    <location>
        <begin position="1289"/>
        <end position="1305"/>
    </location>
</feature>
<name>A0A835SYR0_CHLIN</name>
<feature type="region of interest" description="Disordered" evidence="2">
    <location>
        <begin position="1071"/>
        <end position="1405"/>
    </location>
</feature>
<organism evidence="3 4">
    <name type="scientific">Chlamydomonas incerta</name>
    <dbReference type="NCBI Taxonomy" id="51695"/>
    <lineage>
        <taxon>Eukaryota</taxon>
        <taxon>Viridiplantae</taxon>
        <taxon>Chlorophyta</taxon>
        <taxon>core chlorophytes</taxon>
        <taxon>Chlorophyceae</taxon>
        <taxon>CS clade</taxon>
        <taxon>Chlamydomonadales</taxon>
        <taxon>Chlamydomonadaceae</taxon>
        <taxon>Chlamydomonas</taxon>
    </lineage>
</organism>
<dbReference type="EMBL" id="JAEHOC010000018">
    <property type="protein sequence ID" value="KAG2433922.1"/>
    <property type="molecule type" value="Genomic_DNA"/>
</dbReference>
<feature type="compositionally biased region" description="Polar residues" evidence="2">
    <location>
        <begin position="192"/>
        <end position="206"/>
    </location>
</feature>
<feature type="region of interest" description="Disordered" evidence="2">
    <location>
        <begin position="1739"/>
        <end position="1770"/>
    </location>
</feature>
<feature type="compositionally biased region" description="Acidic residues" evidence="2">
    <location>
        <begin position="1095"/>
        <end position="1104"/>
    </location>
</feature>
<feature type="region of interest" description="Disordered" evidence="2">
    <location>
        <begin position="242"/>
        <end position="263"/>
    </location>
</feature>
<accession>A0A835SYR0</accession>
<feature type="region of interest" description="Disordered" evidence="2">
    <location>
        <begin position="182"/>
        <end position="206"/>
    </location>
</feature>
<evidence type="ECO:0000256" key="1">
    <source>
        <dbReference type="SAM" id="Coils"/>
    </source>
</evidence>
<feature type="compositionally biased region" description="Low complexity" evidence="2">
    <location>
        <begin position="242"/>
        <end position="262"/>
    </location>
</feature>
<feature type="compositionally biased region" description="Low complexity" evidence="2">
    <location>
        <begin position="898"/>
        <end position="910"/>
    </location>
</feature>
<evidence type="ECO:0008006" key="5">
    <source>
        <dbReference type="Google" id="ProtNLM"/>
    </source>
</evidence>
<feature type="coiled-coil region" evidence="1">
    <location>
        <begin position="693"/>
        <end position="761"/>
    </location>
</feature>
<evidence type="ECO:0000313" key="4">
    <source>
        <dbReference type="Proteomes" id="UP000650467"/>
    </source>
</evidence>
<feature type="region of interest" description="Disordered" evidence="2">
    <location>
        <begin position="798"/>
        <end position="829"/>
    </location>
</feature>
<feature type="region of interest" description="Disordered" evidence="2">
    <location>
        <begin position="860"/>
        <end position="965"/>
    </location>
</feature>
<evidence type="ECO:0000256" key="2">
    <source>
        <dbReference type="SAM" id="MobiDB-lite"/>
    </source>
</evidence>
<protein>
    <recommendedName>
        <fullName evidence="5">Sfi1 spindle body domain-containing protein</fullName>
    </recommendedName>
</protein>
<feature type="compositionally biased region" description="Polar residues" evidence="2">
    <location>
        <begin position="1369"/>
        <end position="1379"/>
    </location>
</feature>
<feature type="compositionally biased region" description="Polar residues" evidence="2">
    <location>
        <begin position="1113"/>
        <end position="1122"/>
    </location>
</feature>
<feature type="compositionally biased region" description="Low complexity" evidence="2">
    <location>
        <begin position="1310"/>
        <end position="1345"/>
    </location>
</feature>
<dbReference type="OrthoDB" id="553382at2759"/>
<comment type="caution">
    <text evidence="3">The sequence shown here is derived from an EMBL/GenBank/DDBJ whole genome shotgun (WGS) entry which is preliminary data.</text>
</comment>
<feature type="compositionally biased region" description="Low complexity" evidence="2">
    <location>
        <begin position="868"/>
        <end position="879"/>
    </location>
</feature>
<proteinExistence type="predicted"/>
<feature type="compositionally biased region" description="Gly residues" evidence="2">
    <location>
        <begin position="1747"/>
        <end position="1765"/>
    </location>
</feature>
<feature type="compositionally biased region" description="Gly residues" evidence="2">
    <location>
        <begin position="945"/>
        <end position="956"/>
    </location>
</feature>
<keyword evidence="4" id="KW-1185">Reference proteome</keyword>
<sequence length="1948" mass="197667">MPKGRPEDVFREAKKLVEDVRLSRQRSPPRLAAPASLELGLQGSGLGHAGAYSPAAPGLGSSMHLKDSRFASAKDGLGAAASSLADSWLAYDGFHGGTGAGDAAPSRGGEDDLGRAWSFQAATGAGRSPGPMSPTGKSAAFAAGGAAAAVAHASDAAATAADGGDTTPSRWQKLTQRVNAAAATGGAGLSPQRASQLLQPSSPASGTVATGKLGGTLLSGAASPGTGAAGAGASQFLFPDQPSKAARLSSPSSSALPFPGSAGDDAISGRGSTAFRFGLGLEARPGQAAGDAQAAGSSSLLHSALGAGVSSDFGFGSGHGIGYGSGYGSGASLLAGGDGGGGGLGIGYSAAARAGVTAGFGVGGAAYGGSGGGGGGGAGHGGKALSPFERAVAALQQAEQQLRDHQGKGPGVSADGASGAAAAVEEPANAALLAAERFLRSGPGKAAPARASAGAGAGAIGMAGGARGAVPVQRNAGGGTRATGSTAAGAGEGSFEDVAMGMLRRLTAAAPLGGPPAAAAPMLRTYAALEPPPAQHVVAAAALAAARAVATTRGGEGAGEGSGDGGGGLRSGVPGGVAAAVSRAAAPPAAPELEFQITMQGLMAAAHQAASEEALQAERERRRREAAAAAEAEIAAGEARTVALLRRALYLHLWRLAAAWGRREAQELRRQLATGRLRRCLAAWHQATRTLRLERLAEEALEVAAEARRLQVADQFRRLALLHRSLLAWQAAAAECAQERLAGQEAAARQLQEQHADAVREAAADRFRCLWLLHSCLRTWRTTARARAAARATLGAALPRPAPPHVPVPAGAAGQARGGAAGSAEAGVATAAEPRAVLSGRERDQHRRAAVESLLSRLKTQRDAFMQDGTGTTDGGSSSAAEPRPATAAPLHPSSSRPHGAPARPATAAPAPGPASPPPPHAAFPGLNKFVRPAVMRDGVAPPGHGRGSSGGGAGGAAATRATRPQPFKLSTDRRAAHRRHQVLSACEATRQLVAPSGGPVHDTQMGAERVDAAARSQGRCDAHGQWQPAGYAAGQASGDAYGAGVGGTAGAWCAEPRHAAERNQVWAPMEEADDDAGSAWSESEQHPQPQLQPEEAEEHEDEGNAERWGACSVSSSLQQGSGRWGGEPGEDEEEAQDTAQAADSRGVGEGEAASGRPEAGCQGTVAAASDHGRHARHSQRASHGEQLGFEAHGDVGAGGEAAAWPDPPQEGRYHSVPGGDLDASGQSVRLAGGPEFTADEGALVDDDGDGRGCHGQPFAHQQRAWLPAEQQHQRASAVGAQASRDSLHSSCSASRAEQQHQQQPPVVGSHSRPAAPAGRAAGAAGNSPPAAAARPRSAHHSGASGLTHGRPASTRLPPGTWRPPSPPKDNTSRPTTAGSARPASASRDHRRNSPGGVGGVTTSRRGTTAMAVATSLLQQVGTAAGAAAGLGPALTAADVERLRAAEVRRRRQADEKARALAAELTAHMTALAEAHHRRSLLLWFGMGPWIQLLLLARQQQQLAAAHRDLVLLRAALLGFARAVVRARMRRAAEQAAAVSRGRFRRRSRLALAVLDRLSAAAAAAGLYRRHLSHRVLLAFMRNASDAWTARAGAEDFASRRRLWTCFAGWRKAAEDQASSRLLRELQAQHSAEQVLGRHRAARVLAAWRRLTEEGAAQRAELQVRSQKWAKVQGWLREVHESRASGAAATAPSRASAGSVHSSAVADSGAGFDRGELLLPSALMRLELRGEYDLPSSLGVEWDREPGGGAGGTGRADGWGQSGGGHADDPLGLGPIEDQLQQFSLGPSGIARQQHQAGSSARAPLPGSAAAGTAAALRGPPGGGCRPASNNADCCRVIMVVAAGSAPTAADAQALEACMAAETKTATSLIALHEVDIEMAEEALDMPIASNGYDLINEQPLGPMDTAAEAERADHAPRQGGGCAMCPTTLALYGGLCRRCDMREYRKT</sequence>
<reference evidence="3" key="1">
    <citation type="journal article" date="2020" name="bioRxiv">
        <title>Comparative genomics of Chlamydomonas.</title>
        <authorList>
            <person name="Craig R.J."/>
            <person name="Hasan A.R."/>
            <person name="Ness R.W."/>
            <person name="Keightley P.D."/>
        </authorList>
    </citation>
    <scope>NUCLEOTIDE SEQUENCE</scope>
    <source>
        <strain evidence="3">SAG 7.73</strain>
    </source>
</reference>
<dbReference type="Proteomes" id="UP000650467">
    <property type="component" value="Unassembled WGS sequence"/>
</dbReference>
<keyword evidence="1" id="KW-0175">Coiled coil</keyword>